<keyword evidence="1" id="KW-0732">Signal</keyword>
<keyword evidence="3" id="KW-1185">Reference proteome</keyword>
<evidence type="ECO:0000313" key="2">
    <source>
        <dbReference type="EMBL" id="EPY16944.1"/>
    </source>
</evidence>
<dbReference type="Proteomes" id="UP000015354">
    <property type="component" value="Unassembled WGS sequence"/>
</dbReference>
<dbReference type="OrthoDB" id="272595at2759"/>
<protein>
    <submittedName>
        <fullName evidence="2">Uncharacterized protein</fullName>
    </submittedName>
</protein>
<organism evidence="2 3">
    <name type="scientific">Strigomonas culicis</name>
    <dbReference type="NCBI Taxonomy" id="28005"/>
    <lineage>
        <taxon>Eukaryota</taxon>
        <taxon>Discoba</taxon>
        <taxon>Euglenozoa</taxon>
        <taxon>Kinetoplastea</taxon>
        <taxon>Metakinetoplastina</taxon>
        <taxon>Trypanosomatida</taxon>
        <taxon>Trypanosomatidae</taxon>
        <taxon>Strigomonadinae</taxon>
        <taxon>Strigomonas</taxon>
    </lineage>
</organism>
<feature type="signal peptide" evidence="1">
    <location>
        <begin position="1"/>
        <end position="30"/>
    </location>
</feature>
<dbReference type="EMBL" id="ATMH01010780">
    <property type="protein sequence ID" value="EPY16944.1"/>
    <property type="molecule type" value="Genomic_DNA"/>
</dbReference>
<evidence type="ECO:0000313" key="3">
    <source>
        <dbReference type="Proteomes" id="UP000015354"/>
    </source>
</evidence>
<evidence type="ECO:0000256" key="1">
    <source>
        <dbReference type="SAM" id="SignalP"/>
    </source>
</evidence>
<comment type="caution">
    <text evidence="2">The sequence shown here is derived from an EMBL/GenBank/DDBJ whole genome shotgun (WGS) entry which is preliminary data.</text>
</comment>
<reference evidence="2 3" key="1">
    <citation type="journal article" date="2013" name="PLoS ONE">
        <title>Predicting the Proteins of Angomonas deanei, Strigomonas culicis and Their Respective Endosymbionts Reveals New Aspects of the Trypanosomatidae Family.</title>
        <authorList>
            <person name="Motta M.C."/>
            <person name="Martins A.C."/>
            <person name="de Souza S.S."/>
            <person name="Catta-Preta C.M."/>
            <person name="Silva R."/>
            <person name="Klein C.C."/>
            <person name="de Almeida L.G."/>
            <person name="de Lima Cunha O."/>
            <person name="Ciapina L.P."/>
            <person name="Brocchi M."/>
            <person name="Colabardini A.C."/>
            <person name="de Araujo Lima B."/>
            <person name="Machado C.R."/>
            <person name="de Almeida Soares C.M."/>
            <person name="Probst C.M."/>
            <person name="de Menezes C.B."/>
            <person name="Thompson C.E."/>
            <person name="Bartholomeu D.C."/>
            <person name="Gradia D.F."/>
            <person name="Pavoni D.P."/>
            <person name="Grisard E.C."/>
            <person name="Fantinatti-Garboggini F."/>
            <person name="Marchini F.K."/>
            <person name="Rodrigues-Luiz G.F."/>
            <person name="Wagner G."/>
            <person name="Goldman G.H."/>
            <person name="Fietto J.L."/>
            <person name="Elias M.C."/>
            <person name="Goldman M.H."/>
            <person name="Sagot M.F."/>
            <person name="Pereira M."/>
            <person name="Stoco P.H."/>
            <person name="de Mendonca-Neto R.P."/>
            <person name="Teixeira S.M."/>
            <person name="Maciel T.E."/>
            <person name="de Oliveira Mendes T.A."/>
            <person name="Urmenyi T.P."/>
            <person name="de Souza W."/>
            <person name="Schenkman S."/>
            <person name="de Vasconcelos A.T."/>
        </authorList>
    </citation>
    <scope>NUCLEOTIDE SEQUENCE [LARGE SCALE GENOMIC DNA]</scope>
</reference>
<sequence>MTMRPVATVLVFVALLAAVILASSAPLAAAHTCKAKAVREAWGHDGGFFFLEAGKGKIWKEVSQNNVIVSSFREVKREPDQIFLFNDSRNVGIVLKDDLCGISENGDPQYNILYKGRFMPVADCTKE</sequence>
<accession>S9TJA0</accession>
<feature type="chain" id="PRO_5004557347" evidence="1">
    <location>
        <begin position="31"/>
        <end position="127"/>
    </location>
</feature>
<dbReference type="AlphaFoldDB" id="S9TJA0"/>
<name>S9TJA0_9TRYP</name>
<gene>
    <name evidence="2" type="ORF">STCU_10898</name>
</gene>
<proteinExistence type="predicted"/>